<keyword evidence="2" id="KW-0472">Membrane</keyword>
<evidence type="ECO:0000313" key="3">
    <source>
        <dbReference type="EMBL" id="WFD02102.1"/>
    </source>
</evidence>
<feature type="transmembrane region" description="Helical" evidence="2">
    <location>
        <begin position="246"/>
        <end position="274"/>
    </location>
</feature>
<feature type="transmembrane region" description="Helical" evidence="2">
    <location>
        <begin position="197"/>
        <end position="215"/>
    </location>
</feature>
<accession>A0AAF0IR65</accession>
<dbReference type="PANTHER" id="PTHR40467">
    <property type="match status" value="1"/>
</dbReference>
<feature type="transmembrane region" description="Helical" evidence="2">
    <location>
        <begin position="379"/>
        <end position="402"/>
    </location>
</feature>
<reference evidence="3" key="1">
    <citation type="submission" date="2023-03" db="EMBL/GenBank/DDBJ databases">
        <title>Mating type loci evolution in Malassezia.</title>
        <authorList>
            <person name="Coelho M.A."/>
        </authorList>
    </citation>
    <scope>NUCLEOTIDE SEQUENCE</scope>
    <source>
        <strain evidence="3">CBS 7876</strain>
    </source>
</reference>
<feature type="transmembrane region" description="Helical" evidence="2">
    <location>
        <begin position="575"/>
        <end position="596"/>
    </location>
</feature>
<feature type="transmembrane region" description="Helical" evidence="2">
    <location>
        <begin position="444"/>
        <end position="461"/>
    </location>
</feature>
<gene>
    <name evidence="3" type="ORF">MOBT1_000781</name>
</gene>
<evidence type="ECO:0000313" key="4">
    <source>
        <dbReference type="Proteomes" id="UP001214603"/>
    </source>
</evidence>
<sequence length="637" mass="73294">MASAAPGPSRNAAGSPVPRREPAAPSDPMLDASSDEEGDDEEAPHLEWRDSLPMPLSPPLPEAAVPSWSERLGLRFDLDSRWPALTSGNIFWGFGRQRRRGSRPASGYGALEAPRPAFSPSIARIASDPNQHNTGRLTPMQHVGYRTRVAPEESASPQMRPMPVSPSMRPREMFEQAFRPSSASIDKLLSSWPRRNLTLVWLPVVLVLIWCGVPFPDADAIDPDPLGDGAWDSEAPAEPMWRDANFWFFLLWYFGCYVAVALIFITQLFTLYRLNWWPTALGAKTSYTFFWSLSLLCGYLLHMHNPLRTSLPKGGEAQWQLKTEWVLLTFATMAMPAFVCLIGLRRRGRQRYLPTLTEAQKPFAIGDTQWRIPASYRRFLWFMTTMALNLCTLLLGQGYTILYMRTLPHTGLDGTLYVALWLVTVQTLSFVTQWITAEKVRSRALLFVFRYFHFMIYFIFYRNLFARLRSFDQFALIQLLSSAWVCLWYPVTMSKTWLRFLNRFNSRQVPWEEHAEKISLYFYLRNTAQHTTMLAFLGWLSLLHFGINQPLYPFFAFDDNDPYNYRLTMLGSLAIWASEFVSIWVTTGICWLLYGVNMAQVGLAEMRLYPELVPTCVWTSLHVLMNMLFFLIQLNFS</sequence>
<feature type="compositionally biased region" description="Acidic residues" evidence="1">
    <location>
        <begin position="33"/>
        <end position="42"/>
    </location>
</feature>
<keyword evidence="2" id="KW-1133">Transmembrane helix</keyword>
<name>A0AAF0IR65_9BASI</name>
<keyword evidence="4" id="KW-1185">Reference proteome</keyword>
<feature type="transmembrane region" description="Helical" evidence="2">
    <location>
        <begin position="608"/>
        <end position="632"/>
    </location>
</feature>
<keyword evidence="2" id="KW-0812">Transmembrane</keyword>
<feature type="transmembrane region" description="Helical" evidence="2">
    <location>
        <begin position="325"/>
        <end position="344"/>
    </location>
</feature>
<feature type="transmembrane region" description="Helical" evidence="2">
    <location>
        <begin position="473"/>
        <end position="491"/>
    </location>
</feature>
<organism evidence="3 4">
    <name type="scientific">Malassezia obtusa</name>
    <dbReference type="NCBI Taxonomy" id="76774"/>
    <lineage>
        <taxon>Eukaryota</taxon>
        <taxon>Fungi</taxon>
        <taxon>Dikarya</taxon>
        <taxon>Basidiomycota</taxon>
        <taxon>Ustilaginomycotina</taxon>
        <taxon>Malasseziomycetes</taxon>
        <taxon>Malasseziales</taxon>
        <taxon>Malasseziaceae</taxon>
        <taxon>Malassezia</taxon>
    </lineage>
</organism>
<evidence type="ECO:0000256" key="2">
    <source>
        <dbReference type="SAM" id="Phobius"/>
    </source>
</evidence>
<protein>
    <submittedName>
        <fullName evidence="3">Uncharacterized protein</fullName>
    </submittedName>
</protein>
<evidence type="ECO:0000256" key="1">
    <source>
        <dbReference type="SAM" id="MobiDB-lite"/>
    </source>
</evidence>
<dbReference type="EMBL" id="CP119934">
    <property type="protein sequence ID" value="WFD02102.1"/>
    <property type="molecule type" value="Genomic_DNA"/>
</dbReference>
<feature type="region of interest" description="Disordered" evidence="1">
    <location>
        <begin position="1"/>
        <end position="61"/>
    </location>
</feature>
<dbReference type="Proteomes" id="UP001214603">
    <property type="component" value="Chromosome 1"/>
</dbReference>
<proteinExistence type="predicted"/>
<feature type="transmembrane region" description="Helical" evidence="2">
    <location>
        <begin position="534"/>
        <end position="555"/>
    </location>
</feature>
<feature type="transmembrane region" description="Helical" evidence="2">
    <location>
        <begin position="286"/>
        <end position="305"/>
    </location>
</feature>
<dbReference type="PANTHER" id="PTHR40467:SF1">
    <property type="match status" value="1"/>
</dbReference>
<dbReference type="AlphaFoldDB" id="A0AAF0IR65"/>
<dbReference type="InterPro" id="IPR039966">
    <property type="entry name" value="C553.12c"/>
</dbReference>
<feature type="transmembrane region" description="Helical" evidence="2">
    <location>
        <begin position="414"/>
        <end position="432"/>
    </location>
</feature>